<dbReference type="InterPro" id="IPR016184">
    <property type="entry name" value="Capsid/spike_ssDNA_virus"/>
</dbReference>
<evidence type="ECO:0000313" key="6">
    <source>
        <dbReference type="EMBL" id="AGT39863.1"/>
    </source>
</evidence>
<dbReference type="Gene3D" id="2.60.169.10">
    <property type="entry name" value="Microviridae F protein"/>
    <property type="match status" value="1"/>
</dbReference>
<evidence type="ECO:0000256" key="1">
    <source>
        <dbReference type="ARBA" id="ARBA00004328"/>
    </source>
</evidence>
<comment type="subcellular location">
    <subcellularLocation>
        <location evidence="1">Virion</location>
    </subcellularLocation>
</comment>
<dbReference type="SUPFAM" id="SSF88645">
    <property type="entry name" value="ssDNA viruses"/>
    <property type="match status" value="1"/>
</dbReference>
<keyword evidence="5" id="KW-0946">Virion</keyword>
<dbReference type="GO" id="GO:0005198">
    <property type="term" value="F:structural molecule activity"/>
    <property type="evidence" value="ECO:0007669"/>
    <property type="project" value="InterPro"/>
</dbReference>
<dbReference type="Pfam" id="PF02305">
    <property type="entry name" value="Phage_F"/>
    <property type="match status" value="1"/>
</dbReference>
<organism evidence="6">
    <name type="scientific">uncultured marine Microviridae</name>
    <dbReference type="NCBI Taxonomy" id="1385659"/>
    <lineage>
        <taxon>Viruses</taxon>
        <taxon>Monodnaviria</taxon>
        <taxon>Sangervirae</taxon>
        <taxon>Phixviricota</taxon>
        <taxon>Malgrandaviricetes</taxon>
        <taxon>Petitvirales</taxon>
        <taxon>Microviridae</taxon>
        <taxon>environmental samples</taxon>
    </lineage>
</organism>
<evidence type="ECO:0000256" key="3">
    <source>
        <dbReference type="ARBA" id="ARBA00022431"/>
    </source>
</evidence>
<comment type="similarity">
    <text evidence="2">Belongs to the microviridae F protein family.</text>
</comment>
<reference evidence="6" key="1">
    <citation type="journal article" date="2013" name="Front. Microbiol.">
        <title>Metagenomic and whole-genome analysis reveals new lineages of gokushoviruses and biogeographic separation in the sea.</title>
        <authorList>
            <person name="Labonte J.M."/>
            <person name="Suttle C.A."/>
        </authorList>
    </citation>
    <scope>NUCLEOTIDE SEQUENCE</scope>
</reference>
<keyword evidence="4" id="KW-0167">Capsid protein</keyword>
<evidence type="ECO:0000256" key="5">
    <source>
        <dbReference type="ARBA" id="ARBA00022844"/>
    </source>
</evidence>
<evidence type="ECO:0000256" key="4">
    <source>
        <dbReference type="ARBA" id="ARBA00022561"/>
    </source>
</evidence>
<name>U5KQN9_9VIRU</name>
<sequence length="263" mass="28109">DENLSNAASLPLDDGVDSQSYYNLLDRAKSHDYFTSALPWPQKFIAPTIPLSGNAPITGLGKITGGFPSSPAVRETYAGGITYPYGAKIAGVGDEEWYGQGSAATNGYPAIYAVLSSTGGIPINTLRQAWMVQALLERDARGGTRYIEIIKSHFGVTSPDFRLQRPEYIGGGSTDLNITPIAQTVPGGGNPLGQIGGAGTAAGSHRASYAATEHGYIIGIISVKSELSYQQGINKMWDRHTRYDFYFPATAQLGEQAITQREI</sequence>
<dbReference type="InterPro" id="IPR003514">
    <property type="entry name" value="Microviridae_protein_F"/>
</dbReference>
<dbReference type="GO" id="GO:0039615">
    <property type="term" value="C:T=1 icosahedral viral capsid"/>
    <property type="evidence" value="ECO:0007669"/>
    <property type="project" value="UniProtKB-KW"/>
</dbReference>
<feature type="non-terminal residue" evidence="6">
    <location>
        <position position="1"/>
    </location>
</feature>
<dbReference type="InterPro" id="IPR037002">
    <property type="entry name" value="Microviridae_protein_F_sf"/>
</dbReference>
<proteinExistence type="inferred from homology"/>
<accession>U5KQN9</accession>
<keyword evidence="3" id="KW-1140">T=1 icosahedral capsid protein</keyword>
<protein>
    <submittedName>
        <fullName evidence="6">Major capsid protein</fullName>
    </submittedName>
</protein>
<evidence type="ECO:0000256" key="2">
    <source>
        <dbReference type="ARBA" id="ARBA00009963"/>
    </source>
</evidence>
<feature type="non-terminal residue" evidence="6">
    <location>
        <position position="263"/>
    </location>
</feature>
<dbReference type="EMBL" id="KC130982">
    <property type="protein sequence ID" value="AGT39863.1"/>
    <property type="molecule type" value="Genomic_DNA"/>
</dbReference>